<comment type="caution">
    <text evidence="3">The sequence shown here is derived from an EMBL/GenBank/DDBJ whole genome shotgun (WGS) entry which is preliminary data.</text>
</comment>
<dbReference type="InterPro" id="IPR002931">
    <property type="entry name" value="Transglutaminase-like"/>
</dbReference>
<dbReference type="Pfam" id="PF00868">
    <property type="entry name" value="Transglut_N"/>
    <property type="match status" value="1"/>
</dbReference>
<feature type="domain" description="Transglutaminase-like" evidence="2">
    <location>
        <begin position="337"/>
        <end position="436"/>
    </location>
</feature>
<dbReference type="EMBL" id="VSWD01000012">
    <property type="protein sequence ID" value="KAK3086048.1"/>
    <property type="molecule type" value="Genomic_DNA"/>
</dbReference>
<evidence type="ECO:0000313" key="3">
    <source>
        <dbReference type="EMBL" id="KAK3086048.1"/>
    </source>
</evidence>
<dbReference type="SMART" id="SM00460">
    <property type="entry name" value="TGc"/>
    <property type="match status" value="1"/>
</dbReference>
<reference evidence="3" key="1">
    <citation type="submission" date="2019-08" db="EMBL/GenBank/DDBJ databases">
        <title>The improved chromosome-level genome for the pearl oyster Pinctada fucata martensii using PacBio sequencing and Hi-C.</title>
        <authorList>
            <person name="Zheng Z."/>
        </authorList>
    </citation>
    <scope>NUCLEOTIDE SEQUENCE</scope>
    <source>
        <strain evidence="3">ZZ-2019</strain>
        <tissue evidence="3">Adductor muscle</tissue>
    </source>
</reference>
<dbReference type="Gene3D" id="3.90.260.10">
    <property type="entry name" value="Transglutaminase-like"/>
    <property type="match status" value="1"/>
</dbReference>
<proteinExistence type="inferred from homology"/>
<protein>
    <recommendedName>
        <fullName evidence="2">Transglutaminase-like domain-containing protein</fullName>
    </recommendedName>
</protein>
<dbReference type="SUPFAM" id="SSF54001">
    <property type="entry name" value="Cysteine proteinases"/>
    <property type="match status" value="1"/>
</dbReference>
<dbReference type="InterPro" id="IPR038765">
    <property type="entry name" value="Papain-like_cys_pep_sf"/>
</dbReference>
<dbReference type="PANTHER" id="PTHR11590">
    <property type="entry name" value="PROTEIN-GLUTAMINE GAMMA-GLUTAMYLTRANSFERASE"/>
    <property type="match status" value="1"/>
</dbReference>
<dbReference type="PANTHER" id="PTHR11590:SF40">
    <property type="entry name" value="HEMOCYTE PROTEIN-GLUTAMINE GAMMA-GLUTAMYLTRANSFERASE-LIKE PROTEIN"/>
    <property type="match status" value="1"/>
</dbReference>
<evidence type="ECO:0000259" key="2">
    <source>
        <dbReference type="SMART" id="SM00460"/>
    </source>
</evidence>
<evidence type="ECO:0000256" key="1">
    <source>
        <dbReference type="ARBA" id="ARBA00005968"/>
    </source>
</evidence>
<dbReference type="InterPro" id="IPR001102">
    <property type="entry name" value="Transglutaminase_N"/>
</dbReference>
<dbReference type="Gene3D" id="2.60.40.10">
    <property type="entry name" value="Immunoglobulins"/>
    <property type="match status" value="1"/>
</dbReference>
<keyword evidence="4" id="KW-1185">Reference proteome</keyword>
<dbReference type="GO" id="GO:0003810">
    <property type="term" value="F:protein-glutamine gamma-glutamyltransferase activity"/>
    <property type="evidence" value="ECO:0007669"/>
    <property type="project" value="TreeGrafter"/>
</dbReference>
<name>A0AA88XIX3_PINIB</name>
<dbReference type="SUPFAM" id="SSF81296">
    <property type="entry name" value="E set domains"/>
    <property type="match status" value="1"/>
</dbReference>
<organism evidence="3 4">
    <name type="scientific">Pinctada imbricata</name>
    <name type="common">Atlantic pearl-oyster</name>
    <name type="synonym">Pinctada martensii</name>
    <dbReference type="NCBI Taxonomy" id="66713"/>
    <lineage>
        <taxon>Eukaryota</taxon>
        <taxon>Metazoa</taxon>
        <taxon>Spiralia</taxon>
        <taxon>Lophotrochozoa</taxon>
        <taxon>Mollusca</taxon>
        <taxon>Bivalvia</taxon>
        <taxon>Autobranchia</taxon>
        <taxon>Pteriomorphia</taxon>
        <taxon>Pterioida</taxon>
        <taxon>Pterioidea</taxon>
        <taxon>Pteriidae</taxon>
        <taxon>Pinctada</taxon>
    </lineage>
</organism>
<dbReference type="Proteomes" id="UP001186944">
    <property type="component" value="Unassembled WGS sequence"/>
</dbReference>
<dbReference type="FunFam" id="3.90.260.10:FF:000002">
    <property type="entry name" value="Erythrocyte membrane protein band 4.2"/>
    <property type="match status" value="1"/>
</dbReference>
<evidence type="ECO:0000313" key="4">
    <source>
        <dbReference type="Proteomes" id="UP001186944"/>
    </source>
</evidence>
<dbReference type="InterPro" id="IPR014756">
    <property type="entry name" value="Ig_E-set"/>
</dbReference>
<dbReference type="InterPro" id="IPR050779">
    <property type="entry name" value="Transglutaminase"/>
</dbReference>
<dbReference type="AlphaFoldDB" id="A0AA88XIX3"/>
<dbReference type="InterPro" id="IPR013783">
    <property type="entry name" value="Ig-like_fold"/>
</dbReference>
<accession>A0AA88XIX3</accession>
<sequence>MKRCLYGFLCILGMQYKYGKSKSNLVVSKPKEARADLWLSIVSEAESRGRRRPRRPGPPREDNVVVDEPYKDLKVEAVDFLIGENGKEHHTEQYDLTGSSAKLVLRRGSPFSVKIRFSRKFNLKEDNLRFTLSAGEDPQHGDGTLVNFSLTEKDLRGKWSAEMTEEKENEIKVKIQIPSECLVCQWDFKVEILEQKDGKPIVHLNKKIFPEEIYIIFNPWNKADTVYLEDENLRKEYVLNDDGAIWIGDSTRKRAWFFGQFEKNILDCTMYLLDYGDESMKTRGNSVLVSRKLSAVGNAPDEGGLLVGNWSGNYSGGTNPSKWVGSVKIMQQFWEKKFPVNFGQCWVFSGVTTTMCRAIGIPCRSVTNFSSAHDTNGSITIDRTFDIDGNSINVSGRKEGISNNSRNFHVWNEVWMRRPDIPNGKYDGWQAIDSTPQELSNNIFQCGPMPVAAIKEGHLSFNYDGPFIFAEVNADVVTWVIGRDGQKYLSDIDRQR</sequence>
<gene>
    <name evidence="3" type="ORF">FSP39_012656</name>
</gene>
<dbReference type="InterPro" id="IPR036985">
    <property type="entry name" value="Transglutaminase-like_sf"/>
</dbReference>
<dbReference type="Pfam" id="PF01841">
    <property type="entry name" value="Transglut_core"/>
    <property type="match status" value="1"/>
</dbReference>
<comment type="similarity">
    <text evidence="1">Belongs to the transglutaminase superfamily. Transglutaminase family.</text>
</comment>